<dbReference type="FunCoup" id="A0A317XZK4">
    <property type="interactions" value="537"/>
</dbReference>
<dbReference type="PROSITE" id="PS00211">
    <property type="entry name" value="ABC_TRANSPORTER_1"/>
    <property type="match status" value="1"/>
</dbReference>
<dbReference type="SUPFAM" id="SSF52540">
    <property type="entry name" value="P-loop containing nucleoside triphosphate hydrolases"/>
    <property type="match status" value="2"/>
</dbReference>
<keyword evidence="8" id="KW-1185">Reference proteome</keyword>
<proteinExistence type="predicted"/>
<dbReference type="OrthoDB" id="2110130at2759"/>
<evidence type="ECO:0000259" key="6">
    <source>
        <dbReference type="PROSITE" id="PS50893"/>
    </source>
</evidence>
<accession>A0A317XZK4</accession>
<dbReference type="InterPro" id="IPR032781">
    <property type="entry name" value="ABC_tran_Xtn"/>
</dbReference>
<keyword evidence="2" id="KW-0547">Nucleotide-binding</keyword>
<name>A0A317XZK4_9BASI</name>
<feature type="domain" description="ABC transporter" evidence="6">
    <location>
        <begin position="553"/>
        <end position="768"/>
    </location>
</feature>
<dbReference type="InterPro" id="IPR017871">
    <property type="entry name" value="ABC_transporter-like_CS"/>
</dbReference>
<dbReference type="PROSITE" id="PS50893">
    <property type="entry name" value="ABC_TRANSPORTER_2"/>
    <property type="match status" value="2"/>
</dbReference>
<evidence type="ECO:0000256" key="4">
    <source>
        <dbReference type="SAM" id="Coils"/>
    </source>
</evidence>
<feature type="coiled-coil region" evidence="4">
    <location>
        <begin position="271"/>
        <end position="305"/>
    </location>
</feature>
<dbReference type="InParanoid" id="A0A317XZK4"/>
<dbReference type="InterPro" id="IPR003593">
    <property type="entry name" value="AAA+_ATPase"/>
</dbReference>
<evidence type="ECO:0000313" key="7">
    <source>
        <dbReference type="EMBL" id="PWZ03695.1"/>
    </source>
</evidence>
<reference evidence="7 8" key="1">
    <citation type="journal article" date="2018" name="Mol. Biol. Evol.">
        <title>Broad Genomic Sampling Reveals a Smut Pathogenic Ancestry of the Fungal Clade Ustilaginomycotina.</title>
        <authorList>
            <person name="Kijpornyongpan T."/>
            <person name="Mondo S.J."/>
            <person name="Barry K."/>
            <person name="Sandor L."/>
            <person name="Lee J."/>
            <person name="Lipzen A."/>
            <person name="Pangilinan J."/>
            <person name="LaButti K."/>
            <person name="Hainaut M."/>
            <person name="Henrissat B."/>
            <person name="Grigoriev I.V."/>
            <person name="Spatafora J.W."/>
            <person name="Aime M.C."/>
        </authorList>
    </citation>
    <scope>NUCLEOTIDE SEQUENCE [LARGE SCALE GENOMIC DNA]</scope>
    <source>
        <strain evidence="7 8">MCA 3645</strain>
    </source>
</reference>
<dbReference type="Pfam" id="PF12848">
    <property type="entry name" value="ABC_tran_Xtn"/>
    <property type="match status" value="1"/>
</dbReference>
<dbReference type="InterPro" id="IPR003439">
    <property type="entry name" value="ABC_transporter-like_ATP-bd"/>
</dbReference>
<evidence type="ECO:0000256" key="2">
    <source>
        <dbReference type="ARBA" id="ARBA00022741"/>
    </source>
</evidence>
<evidence type="ECO:0000256" key="1">
    <source>
        <dbReference type="ARBA" id="ARBA00022737"/>
    </source>
</evidence>
<evidence type="ECO:0000256" key="5">
    <source>
        <dbReference type="SAM" id="MobiDB-lite"/>
    </source>
</evidence>
<dbReference type="EMBL" id="KZ819188">
    <property type="protein sequence ID" value="PWZ03695.1"/>
    <property type="molecule type" value="Genomic_DNA"/>
</dbReference>
<dbReference type="AlphaFoldDB" id="A0A317XZK4"/>
<dbReference type="Proteomes" id="UP000246740">
    <property type="component" value="Unassembled WGS sequence"/>
</dbReference>
<dbReference type="InterPro" id="IPR027417">
    <property type="entry name" value="P-loop_NTPase"/>
</dbReference>
<dbReference type="Pfam" id="PF00005">
    <property type="entry name" value="ABC_tran"/>
    <property type="match status" value="2"/>
</dbReference>
<keyword evidence="4" id="KW-0175">Coiled coil</keyword>
<feature type="domain" description="ABC transporter" evidence="6">
    <location>
        <begin position="188"/>
        <end position="494"/>
    </location>
</feature>
<dbReference type="CDD" id="cd03221">
    <property type="entry name" value="ABCF_EF-3"/>
    <property type="match status" value="2"/>
</dbReference>
<dbReference type="SMART" id="SM00382">
    <property type="entry name" value="AAA"/>
    <property type="match status" value="2"/>
</dbReference>
<dbReference type="PANTHER" id="PTHR19211">
    <property type="entry name" value="ATP-BINDING TRANSPORT PROTEIN-RELATED"/>
    <property type="match status" value="1"/>
</dbReference>
<dbReference type="GO" id="GO:0005524">
    <property type="term" value="F:ATP binding"/>
    <property type="evidence" value="ECO:0007669"/>
    <property type="project" value="UniProtKB-KW"/>
</dbReference>
<feature type="compositionally biased region" description="Low complexity" evidence="5">
    <location>
        <begin position="320"/>
        <end position="330"/>
    </location>
</feature>
<protein>
    <submittedName>
        <fullName evidence="7">Putative positive effector protein GCN20</fullName>
    </submittedName>
</protein>
<keyword evidence="1" id="KW-0677">Repeat</keyword>
<dbReference type="FunFam" id="3.40.50.300:FF:000104">
    <property type="entry name" value="ATP-binding cassette sub-family F member 3"/>
    <property type="match status" value="1"/>
</dbReference>
<organism evidence="7 8">
    <name type="scientific">Testicularia cyperi</name>
    <dbReference type="NCBI Taxonomy" id="1882483"/>
    <lineage>
        <taxon>Eukaryota</taxon>
        <taxon>Fungi</taxon>
        <taxon>Dikarya</taxon>
        <taxon>Basidiomycota</taxon>
        <taxon>Ustilaginomycotina</taxon>
        <taxon>Ustilaginomycetes</taxon>
        <taxon>Ustilaginales</taxon>
        <taxon>Anthracoideaceae</taxon>
        <taxon>Testicularia</taxon>
    </lineage>
</organism>
<gene>
    <name evidence="7" type="ORF">BCV70DRAFT_197897</name>
</gene>
<dbReference type="STRING" id="1882483.A0A317XZK4"/>
<dbReference type="GO" id="GO:0016887">
    <property type="term" value="F:ATP hydrolysis activity"/>
    <property type="evidence" value="ECO:0007669"/>
    <property type="project" value="InterPro"/>
</dbReference>
<feature type="region of interest" description="Disordered" evidence="5">
    <location>
        <begin position="312"/>
        <end position="336"/>
    </location>
</feature>
<dbReference type="Gene3D" id="3.40.50.300">
    <property type="entry name" value="P-loop containing nucleotide triphosphate hydrolases"/>
    <property type="match status" value="2"/>
</dbReference>
<evidence type="ECO:0000313" key="8">
    <source>
        <dbReference type="Proteomes" id="UP000246740"/>
    </source>
</evidence>
<sequence>MAAATMIRSALPNLDEPVVEYLDGYINDAADDPTEDLFETTVKPMLESACLSDPSSSKRVAELLPKLLELIRSKLPDDAEASTSGLTRLDKVVDMRNTGISRTSGFESAGGVDISLGKSSKNRSTVDVKKLEKQEAKTRAKLAKRAQRDLYESSKLVQQSKQQASYEEMFLKVNPLESIGNKGKNKDIHLPNIDVNFGSNRILSNATLTIKSGRRAGLIGRNGVGKSTLLRNMALREIPIPTHISILYVEQEITGDDTTAIDSVLKADVWRAKLMEEETELNAQLQKLEESAAEAVAAANAAAAAAKEAAEAGTDGDDGGAAAALSKGSAVDMPTRQREIRREELSTRLGEVQAKLVDMEAETGPSRAAALLSGLGIKAEDQSKPTKQFSGGWRMRLALARALFCKPDLLMLDEPSNHLDLNALAWLEDYFVNDYEGTLLVVSHDRAFLNRVATDIIHMHSERLDYYKGNFDQFYQTREERRRNQQREYEAVQMQRAQLQAFIDRWRVNANRAAQAQSKIKQLEKLPNIEPPEDDDVVHFRLPETDRLPLPLLQISDVSFGYTPERLLLKNIDFDITQESRIAVVGSNGAGKSTLMKLLMGEITPIQGDQKRNPRLRVGFFSQHHIDQLDLSANPVTFLASKYPGKTEQEYRSHLGAFGIKGMTGLQKIATLSGGQKSRVAFAHISMMRPHVLLLDEPTNHLDTEGLDALCEAIKKFNGGVICISHDETFINNCLEQLWVVDDGKVEKFPGDVAEYKRIILSKNKDKPRP</sequence>
<keyword evidence="3" id="KW-0067">ATP-binding</keyword>
<evidence type="ECO:0000256" key="3">
    <source>
        <dbReference type="ARBA" id="ARBA00022840"/>
    </source>
</evidence>
<dbReference type="PANTHER" id="PTHR19211:SF117">
    <property type="entry name" value="ATP-BINDING CASSETTE SUB-FAMILY F MEMBER 3"/>
    <property type="match status" value="1"/>
</dbReference>
<dbReference type="InterPro" id="IPR050611">
    <property type="entry name" value="ABCF"/>
</dbReference>